<dbReference type="EC" id="3.1.4.-" evidence="8"/>
<dbReference type="CDD" id="cd00077">
    <property type="entry name" value="HDc"/>
    <property type="match status" value="1"/>
</dbReference>
<evidence type="ECO:0000256" key="2">
    <source>
        <dbReference type="ARBA" id="ARBA00022695"/>
    </source>
</evidence>
<dbReference type="CDD" id="cd04899">
    <property type="entry name" value="ACT_ACR-UUR-like_2"/>
    <property type="match status" value="1"/>
</dbReference>
<organism evidence="11 12">
    <name type="scientific">Candidatus Methylobacter oryzae</name>
    <dbReference type="NCBI Taxonomy" id="2497749"/>
    <lineage>
        <taxon>Bacteria</taxon>
        <taxon>Pseudomonadati</taxon>
        <taxon>Pseudomonadota</taxon>
        <taxon>Gammaproteobacteria</taxon>
        <taxon>Methylococcales</taxon>
        <taxon>Methylococcaceae</taxon>
        <taxon>Methylobacter</taxon>
    </lineage>
</organism>
<dbReference type="CDD" id="cd04900">
    <property type="entry name" value="ACT_UUR-like_1"/>
    <property type="match status" value="1"/>
</dbReference>
<dbReference type="SUPFAM" id="SSF81301">
    <property type="entry name" value="Nucleotidyltransferase"/>
    <property type="match status" value="1"/>
</dbReference>
<dbReference type="InterPro" id="IPR013546">
    <property type="entry name" value="PII_UdlTrfase/GS_AdlTrfase"/>
</dbReference>
<dbReference type="SMART" id="SM00471">
    <property type="entry name" value="HDc"/>
    <property type="match status" value="1"/>
</dbReference>
<proteinExistence type="inferred from homology"/>
<evidence type="ECO:0000256" key="8">
    <source>
        <dbReference type="HAMAP-Rule" id="MF_00277"/>
    </source>
</evidence>
<dbReference type="PANTHER" id="PTHR47320">
    <property type="entry name" value="BIFUNCTIONAL URIDYLYLTRANSFERASE/URIDYLYL-REMOVING ENZYME"/>
    <property type="match status" value="1"/>
</dbReference>
<dbReference type="Pfam" id="PF08335">
    <property type="entry name" value="GlnD_UR_UTase"/>
    <property type="match status" value="1"/>
</dbReference>
<feature type="domain" description="ACT" evidence="9">
    <location>
        <begin position="699"/>
        <end position="776"/>
    </location>
</feature>
<feature type="domain" description="HD" evidence="10">
    <location>
        <begin position="457"/>
        <end position="579"/>
    </location>
</feature>
<keyword evidence="12" id="KW-1185">Reference proteome</keyword>
<evidence type="ECO:0000256" key="5">
    <source>
        <dbReference type="ARBA" id="ARBA00022842"/>
    </source>
</evidence>
<dbReference type="InterPro" id="IPR010043">
    <property type="entry name" value="UTase/UR"/>
</dbReference>
<protein>
    <recommendedName>
        <fullName evidence="8">Bifunctional uridylyltransferase/uridylyl-removing enzyme</fullName>
        <shortName evidence="8">UTase/UR</shortName>
    </recommendedName>
    <alternativeName>
        <fullName evidence="8">Bifunctional [protein-PII] modification enzyme</fullName>
    </alternativeName>
    <alternativeName>
        <fullName evidence="8">Bifunctional nitrogen sensor protein</fullName>
    </alternativeName>
    <domain>
        <recommendedName>
            <fullName evidence="8">[Protein-PII] uridylyltransferase</fullName>
            <shortName evidence="8">PII uridylyltransferase</shortName>
            <shortName evidence="8">UTase</shortName>
            <ecNumber evidence="8">2.7.7.59</ecNumber>
        </recommendedName>
    </domain>
    <domain>
        <recommendedName>
            <fullName evidence="8">[Protein-PII]-UMP uridylyl-removing enzyme</fullName>
            <shortName evidence="8">UR</shortName>
            <ecNumber evidence="8">3.1.4.-</ecNumber>
        </recommendedName>
    </domain>
</protein>
<dbReference type="PANTHER" id="PTHR47320:SF1">
    <property type="entry name" value="BIFUNCTIONAL URIDYLYLTRANSFERASE_URIDYLYL-REMOVING ENZYME"/>
    <property type="match status" value="1"/>
</dbReference>
<evidence type="ECO:0000313" key="11">
    <source>
        <dbReference type="EMBL" id="TRX02579.1"/>
    </source>
</evidence>
<comment type="activity regulation">
    <text evidence="8">Uridylyltransferase (UTase) activity is inhibited by glutamine, while glutamine activates uridylyl-removing (UR) activity.</text>
</comment>
<evidence type="ECO:0000259" key="9">
    <source>
        <dbReference type="PROSITE" id="PS51671"/>
    </source>
</evidence>
<evidence type="ECO:0000256" key="6">
    <source>
        <dbReference type="ARBA" id="ARBA00023268"/>
    </source>
</evidence>
<keyword evidence="1 8" id="KW-0808">Transferase</keyword>
<dbReference type="GO" id="GO:0008773">
    <property type="term" value="F:[protein-PII] uridylyltransferase activity"/>
    <property type="evidence" value="ECO:0007669"/>
    <property type="project" value="UniProtKB-EC"/>
</dbReference>
<keyword evidence="3" id="KW-0677">Repeat</keyword>
<dbReference type="HAMAP" id="MF_00277">
    <property type="entry name" value="PII_uridylyl_transf"/>
    <property type="match status" value="1"/>
</dbReference>
<dbReference type="SUPFAM" id="SSF55021">
    <property type="entry name" value="ACT-like"/>
    <property type="match status" value="1"/>
</dbReference>
<feature type="region of interest" description="Uridylyltransferase" evidence="8">
    <location>
        <begin position="1"/>
        <end position="338"/>
    </location>
</feature>
<comment type="catalytic activity">
    <reaction evidence="8">
        <text>[protein-PII]-uridylyl-L-tyrosine + H2O = [protein-PII]-L-tyrosine + UMP + H(+)</text>
        <dbReference type="Rhea" id="RHEA:48600"/>
        <dbReference type="Rhea" id="RHEA-COMP:12147"/>
        <dbReference type="Rhea" id="RHEA-COMP:12148"/>
        <dbReference type="ChEBI" id="CHEBI:15377"/>
        <dbReference type="ChEBI" id="CHEBI:15378"/>
        <dbReference type="ChEBI" id="CHEBI:46858"/>
        <dbReference type="ChEBI" id="CHEBI:57865"/>
        <dbReference type="ChEBI" id="CHEBI:90602"/>
    </reaction>
</comment>
<comment type="caution">
    <text evidence="8">Lacks conserved residue(s) required for the propagation of feature annotation.</text>
</comment>
<comment type="catalytic activity">
    <reaction evidence="8">
        <text>[protein-PII]-L-tyrosine + UTP = [protein-PII]-uridylyl-L-tyrosine + diphosphate</text>
        <dbReference type="Rhea" id="RHEA:13673"/>
        <dbReference type="Rhea" id="RHEA-COMP:12147"/>
        <dbReference type="Rhea" id="RHEA-COMP:12148"/>
        <dbReference type="ChEBI" id="CHEBI:33019"/>
        <dbReference type="ChEBI" id="CHEBI:46398"/>
        <dbReference type="ChEBI" id="CHEBI:46858"/>
        <dbReference type="ChEBI" id="CHEBI:90602"/>
        <dbReference type="EC" id="2.7.7.59"/>
    </reaction>
</comment>
<comment type="caution">
    <text evidence="11">The sequence shown here is derived from an EMBL/GenBank/DDBJ whole genome shotgun (WGS) entry which is preliminary data.</text>
</comment>
<accession>A0ABY3CFV2</accession>
<comment type="domain">
    <text evidence="8">Has four distinct domains: an N-terminal nucleotidyltransferase (NT) domain responsible for UTase activity, a central HD domain that encodes UR activity, and two C-terminal ACT domains that seem to have a role in glutamine sensing.</text>
</comment>
<sequence length="882" mass="102046">MTTLDKSINSAIFAEKDSLQQFKHLLKQKDSELRQKFNPHKSVSKLLKEKSDFIDEILSCCWQHFLGEHAKQLSLIAAGGYGRRELFPYSDIDLVVLLDTEDTSPYQEALSSFFTFLWDIGLKPGQSVRTVKQCIEAAAADQTIITSLMENRLITGNTALHKILNQQIAPNKIWPSDQFFAAKMEEQRQRYAKFHDTAYNLEPNVKEGPGGLRDRHVIAWVFKRHYNSSTLKELIKYGFLPESEYLELVAALEVLWRIRYALHLLTNRCEDRLIFDYQRDLARQFGFSTEHQEYNQDVEQFMQFYFKTVLGLERLNEMLLQLFNERFVSEDVTYKSIPLNDKFVAINGYLEAIDEALFERQPLALLEVFLVLEHNPSIKGVRATTIRLIRKSLHLIDDSFRKNKDANRLFIEAFRQPRGITDQLRRMNRYGVLAAYIPCFANIVARMQYDLFHIYTVDEHTLFVIRNLRRFALEKHLDELPFCNDIFLMISKPEILYLAGLFHDIAKGRNGDHSAIGEEIAREFCIQHDLSPHDTNLICWLVRNHLVMSMTAQRKDISDPDVIHQFAQTVGSTEYLNYLYLLTVADIRATNPELWNAWKDALLKELYTVTYSALHRGLQNPVALADRLAENKKEAKDELVKLGISEPVILRSWQHASDDYFLRYSADEIAWHTIAIASSREDDFPLVLLRPQTQRGSAEVFVYTKNEEAIFSLSTATLDQLGLTILDARIMTTTDDYVLNSFLVLEQSGKPINELFREVHICNVLRTNLQLREVKKHKNIHRQSRQAKHFPIPTSIQFHADPLKRHTIIELITTDHAGLLSKIGRAFVQKEIHLHSAKITTIGSRAEDMFYITDNQSQPITDPVRQEQIREEILKMLGATGG</sequence>
<dbReference type="Proteomes" id="UP000733744">
    <property type="component" value="Unassembled WGS sequence"/>
</dbReference>
<evidence type="ECO:0000313" key="12">
    <source>
        <dbReference type="Proteomes" id="UP000733744"/>
    </source>
</evidence>
<feature type="domain" description="ACT" evidence="9">
    <location>
        <begin position="808"/>
        <end position="882"/>
    </location>
</feature>
<dbReference type="InterPro" id="IPR003607">
    <property type="entry name" value="HD/PDEase_dom"/>
</dbReference>
<dbReference type="EMBL" id="RYFG02000010">
    <property type="protein sequence ID" value="TRX02579.1"/>
    <property type="molecule type" value="Genomic_DNA"/>
</dbReference>
<name>A0ABY3CFV2_9GAMM</name>
<gene>
    <name evidence="8 11" type="primary">glnD</name>
    <name evidence="11" type="ORF">EKO24_002080</name>
</gene>
<comment type="function">
    <text evidence="8">Modifies, by uridylylation and deuridylylation, the PII regulatory proteins (GlnB and homologs), in response to the nitrogen status of the cell that GlnD senses through the glutamine level. Under low glutamine levels, catalyzes the conversion of the PII proteins and UTP to PII-UMP and PPi, while under higher glutamine levels, GlnD hydrolyzes PII-UMP to PII and UMP (deuridylylation). Thus, controls uridylylation state and activity of the PII proteins, and plays an important role in the regulation of nitrogen metabolism.</text>
</comment>
<dbReference type="Pfam" id="PF01966">
    <property type="entry name" value="HD"/>
    <property type="match status" value="1"/>
</dbReference>
<keyword evidence="6 8" id="KW-0511">Multifunctional enzyme</keyword>
<dbReference type="NCBIfam" id="TIGR01693">
    <property type="entry name" value="UTase_glnD"/>
    <property type="match status" value="1"/>
</dbReference>
<evidence type="ECO:0000256" key="3">
    <source>
        <dbReference type="ARBA" id="ARBA00022737"/>
    </source>
</evidence>
<dbReference type="PROSITE" id="PS51671">
    <property type="entry name" value="ACT"/>
    <property type="match status" value="2"/>
</dbReference>
<dbReference type="InterPro" id="IPR045865">
    <property type="entry name" value="ACT-like_dom_sf"/>
</dbReference>
<dbReference type="CDD" id="cd05401">
    <property type="entry name" value="NT_GlnE_GlnD_like"/>
    <property type="match status" value="1"/>
</dbReference>
<keyword evidence="5 8" id="KW-0460">Magnesium</keyword>
<dbReference type="SUPFAM" id="SSF81593">
    <property type="entry name" value="Nucleotidyltransferase substrate binding subunit/domain"/>
    <property type="match status" value="1"/>
</dbReference>
<dbReference type="Gene3D" id="1.10.3210.10">
    <property type="entry name" value="Hypothetical protein af1432"/>
    <property type="match status" value="1"/>
</dbReference>
<dbReference type="SUPFAM" id="SSF109604">
    <property type="entry name" value="HD-domain/PDEase-like"/>
    <property type="match status" value="1"/>
</dbReference>
<dbReference type="EC" id="2.7.7.59" evidence="8"/>
<comment type="catalytic activity">
    <reaction evidence="7">
        <text>guanosine 3',5'-bis(diphosphate) + H2O = GDP + diphosphate + H(+)</text>
        <dbReference type="Rhea" id="RHEA:14253"/>
        <dbReference type="ChEBI" id="CHEBI:15377"/>
        <dbReference type="ChEBI" id="CHEBI:15378"/>
        <dbReference type="ChEBI" id="CHEBI:33019"/>
        <dbReference type="ChEBI" id="CHEBI:58189"/>
        <dbReference type="ChEBI" id="CHEBI:77828"/>
        <dbReference type="EC" id="3.1.7.2"/>
    </reaction>
</comment>
<reference evidence="11 12" key="1">
    <citation type="journal article" date="2019" name="Antonie Van Leeuwenhoek">
        <title>Description of 'Ca. Methylobacter oryzae' KRF1, a novel species from the environmentally important Methylobacter clade 2.</title>
        <authorList>
            <person name="Khatri K."/>
            <person name="Mohite J.A."/>
            <person name="Pandit P.S."/>
            <person name="Bahulikar R."/>
            <person name="Rahalkar M.C."/>
        </authorList>
    </citation>
    <scope>NUCLEOTIDE SEQUENCE [LARGE SCALE GENOMIC DNA]</scope>
    <source>
        <strain evidence="11 12">KRF1</strain>
    </source>
</reference>
<comment type="cofactor">
    <cofactor evidence="8">
        <name>Mg(2+)</name>
        <dbReference type="ChEBI" id="CHEBI:18420"/>
    </cofactor>
</comment>
<dbReference type="InterPro" id="IPR043519">
    <property type="entry name" value="NT_sf"/>
</dbReference>
<keyword evidence="2 8" id="KW-0548">Nucleotidyltransferase</keyword>
<evidence type="ECO:0000256" key="7">
    <source>
        <dbReference type="ARBA" id="ARBA00047968"/>
    </source>
</evidence>
<dbReference type="PIRSF" id="PIRSF006288">
    <property type="entry name" value="PII_uridyltransf"/>
    <property type="match status" value="1"/>
</dbReference>
<evidence type="ECO:0000259" key="10">
    <source>
        <dbReference type="PROSITE" id="PS51831"/>
    </source>
</evidence>
<comment type="similarity">
    <text evidence="8">Belongs to the GlnD family.</text>
</comment>
<dbReference type="InterPro" id="IPR006674">
    <property type="entry name" value="HD_domain"/>
</dbReference>
<dbReference type="PROSITE" id="PS51831">
    <property type="entry name" value="HD"/>
    <property type="match status" value="1"/>
</dbReference>
<evidence type="ECO:0000256" key="4">
    <source>
        <dbReference type="ARBA" id="ARBA00022801"/>
    </source>
</evidence>
<dbReference type="InterPro" id="IPR002912">
    <property type="entry name" value="ACT_dom"/>
</dbReference>
<keyword evidence="4 8" id="KW-0378">Hydrolase</keyword>
<dbReference type="RefSeq" id="WP_127027052.1">
    <property type="nucleotide sequence ID" value="NZ_RYFG02000010.1"/>
</dbReference>
<evidence type="ECO:0000256" key="1">
    <source>
        <dbReference type="ARBA" id="ARBA00022679"/>
    </source>
</evidence>